<comment type="subunit">
    <text evidence="9">Interacts with 26S proteasomes. Interacts (via the HECT domain) with UBE2D1 and, less efficiently, with UBE2L3.</text>
</comment>
<comment type="caution">
    <text evidence="16">The sequence shown here is derived from an EMBL/GenBank/DDBJ whole genome shotgun (WGS) entry which is preliminary data.</text>
</comment>
<evidence type="ECO:0000313" key="17">
    <source>
        <dbReference type="Proteomes" id="UP000786811"/>
    </source>
</evidence>
<evidence type="ECO:0000256" key="6">
    <source>
        <dbReference type="ARBA" id="ARBA00022786"/>
    </source>
</evidence>
<dbReference type="PROSITE" id="PS50237">
    <property type="entry name" value="HECT"/>
    <property type="match status" value="1"/>
</dbReference>
<dbReference type="SUPFAM" id="SSF56204">
    <property type="entry name" value="Hect, E3 ligase catalytic domain"/>
    <property type="match status" value="1"/>
</dbReference>
<dbReference type="InterPro" id="IPR035983">
    <property type="entry name" value="Hect_E3_ubiquitin_ligase"/>
</dbReference>
<gene>
    <name evidence="16" type="ORF">HICCMSTLAB_LOCUS8816</name>
</gene>
<dbReference type="OrthoDB" id="8068875at2759"/>
<evidence type="ECO:0000256" key="9">
    <source>
        <dbReference type="ARBA" id="ARBA00063372"/>
    </source>
</evidence>
<dbReference type="GO" id="GO:0016874">
    <property type="term" value="F:ligase activity"/>
    <property type="evidence" value="ECO:0007669"/>
    <property type="project" value="UniProtKB-KW"/>
</dbReference>
<evidence type="ECO:0000256" key="12">
    <source>
        <dbReference type="ARBA" id="ARBA00081642"/>
    </source>
</evidence>
<evidence type="ECO:0000256" key="13">
    <source>
        <dbReference type="PROSITE-ProRule" id="PRU00104"/>
    </source>
</evidence>
<sequence>MFSFEGDYRRKPQQNLAGASKRNEKSVLLQHAHLERMKREDIRRRNNAALKIQAYTRSFLIRQSIKRKSRQEFDTARSQQTVKFITADGLVPYIKNFLFFYQPTVDLQRFNWLLEQVLANKKDILINNIDQSTAIPLRVLETFIITCDDSLPNQTHRNNYLRDTLVYLIQNSYFGNLMSLLSQQIQSLPTSTTSVPSTPRIKCCINLMKRPLELCSGCEEFYVPVLTQFIYSILIPRMSEAIRSFLLPALTDPTWPYIELLVVINRLNITEPTTSLFYGILSLEPTNFSVSNEYTFINYIQVLGSLSLTQKAPWNVREFTTELEDDDNMSTDSGTIIIDQNQDILRQCMSMLNNDTRVNRILSALEFSSDNPLVLEYVCRLCDNLLQTDKLATHKYKLLYMLAFKPVFLRRLWATMLSTPPLLQMISRGIPPSIEDTKKVAPMVAVFCSLFSLLIATLHDNEFFRSDDSQNDQNAMPFNTSELVPLSGHLKDICLGLVEIIFSDTRSTVRDDHMRAVIGSMVDMDTVHSSKHETQIWEYLFKATTGLLRQLHSRDLRRQFCPEGHWISSKPDFDLIWQRRQGVTGGLLKSDKEAQSGPPLSTKELRALTLLRTVPFIVPFNDRVMVLQSLIQKDRSDQQGELSHFMQGPAIHIAVRRSYLYEDALDKLSLENEPELRLKMRVQFINTAGVDEAGVDGGGLFREFLSELLKTSFDPNRGFFRLTKDNMLYPNPKVHLLIDDFPKHYFFIGRMLGKAIYENLLVELPFAEFFLSKIVGTHSDVDIHHLDSLDPVMYRNLLYLKSYKGDVADLGLDFTVLSDELGERRVDELKPKGSQIPVTNANRIEYIHLMADYKLNKEIRPQCYAFKQGLANVIPLEWLQMFNNKEMQVLISGAQIPVDVEDLKQHCNYTGGYTPEHPTINAFWSVVGKFNNKQKGQLLKFVTSCSRPPLLGFKELDPPFCIQNAGSLDRLPTSSTCMNLLKLPEFPDEVTLREKLLYAIQAGAGFELS</sequence>
<evidence type="ECO:0000256" key="4">
    <source>
        <dbReference type="ARBA" id="ARBA00022499"/>
    </source>
</evidence>
<dbReference type="Gene3D" id="3.30.2160.10">
    <property type="entry name" value="Hect, E3 ligase catalytic domain"/>
    <property type="match status" value="1"/>
</dbReference>
<dbReference type="PROSITE" id="PS50096">
    <property type="entry name" value="IQ"/>
    <property type="match status" value="1"/>
</dbReference>
<evidence type="ECO:0000256" key="10">
    <source>
        <dbReference type="ARBA" id="ARBA00067506"/>
    </source>
</evidence>
<dbReference type="FunFam" id="3.30.2410.10:FF:000011">
    <property type="entry name" value="Putative Ubiquitin-protein ligase E3C"/>
    <property type="match status" value="1"/>
</dbReference>
<evidence type="ECO:0000313" key="16">
    <source>
        <dbReference type="EMBL" id="CAG5097665.1"/>
    </source>
</evidence>
<dbReference type="FunFam" id="3.90.1750.10:FF:000014">
    <property type="entry name" value="Putative Ubiquitin-protein ligase E3C"/>
    <property type="match status" value="1"/>
</dbReference>
<keyword evidence="7" id="KW-0832">Ubl conjugation</keyword>
<dbReference type="GO" id="GO:0006511">
    <property type="term" value="P:ubiquitin-dependent protein catabolic process"/>
    <property type="evidence" value="ECO:0007669"/>
    <property type="project" value="TreeGrafter"/>
</dbReference>
<evidence type="ECO:0000256" key="3">
    <source>
        <dbReference type="ARBA" id="ARBA00012485"/>
    </source>
</evidence>
<keyword evidence="4" id="KW-1017">Isopeptide bond</keyword>
<keyword evidence="17" id="KW-1185">Reference proteome</keyword>
<dbReference type="CDD" id="cd23767">
    <property type="entry name" value="IQCD"/>
    <property type="match status" value="1"/>
</dbReference>
<dbReference type="PANTHER" id="PTHR45700">
    <property type="entry name" value="UBIQUITIN-PROTEIN LIGASE E3C"/>
    <property type="match status" value="1"/>
</dbReference>
<dbReference type="SMART" id="SM00119">
    <property type="entry name" value="HECTc"/>
    <property type="match status" value="1"/>
</dbReference>
<feature type="domain" description="HECT" evidence="15">
    <location>
        <begin position="672"/>
        <end position="1009"/>
    </location>
</feature>
<dbReference type="CDD" id="cd00078">
    <property type="entry name" value="HECTc"/>
    <property type="match status" value="1"/>
</dbReference>
<feature type="active site" description="Glycyl thioester intermediate" evidence="13">
    <location>
        <position position="977"/>
    </location>
</feature>
<dbReference type="PANTHER" id="PTHR45700:SF2">
    <property type="entry name" value="UBIQUITIN-PROTEIN LIGASE E3C"/>
    <property type="match status" value="1"/>
</dbReference>
<dbReference type="AlphaFoldDB" id="A0A8J2MRY2"/>
<dbReference type="EC" id="2.3.2.26" evidence="3"/>
<dbReference type="Gene3D" id="3.90.1750.10">
    <property type="entry name" value="Hect, E3 ligase catalytic domains"/>
    <property type="match status" value="1"/>
</dbReference>
<dbReference type="InterPro" id="IPR000569">
    <property type="entry name" value="HECT_dom"/>
</dbReference>
<comment type="similarity">
    <text evidence="8">Belongs to the UBE3C family.</text>
</comment>
<evidence type="ECO:0000256" key="2">
    <source>
        <dbReference type="ARBA" id="ARBA00004906"/>
    </source>
</evidence>
<evidence type="ECO:0000256" key="7">
    <source>
        <dbReference type="ARBA" id="ARBA00022843"/>
    </source>
</evidence>
<dbReference type="FunFam" id="3.90.1750.10:FF:000026">
    <property type="entry name" value="E3 ubiquitin-protein ligase HACE1"/>
    <property type="match status" value="1"/>
</dbReference>
<comment type="catalytic activity">
    <reaction evidence="1">
        <text>S-ubiquitinyl-[E2 ubiquitin-conjugating enzyme]-L-cysteine + [acceptor protein]-L-lysine = [E2 ubiquitin-conjugating enzyme]-L-cysteine + N(6)-ubiquitinyl-[acceptor protein]-L-lysine.</text>
        <dbReference type="EC" id="2.3.2.26"/>
    </reaction>
</comment>
<proteinExistence type="inferred from homology"/>
<accession>A0A8J2MRY2</accession>
<protein>
    <recommendedName>
        <fullName evidence="10">Ubiquitin-protein ligase E3C</fullName>
        <ecNumber evidence="3">2.3.2.26</ecNumber>
    </recommendedName>
    <alternativeName>
        <fullName evidence="11">HECT-type ubiquitin transferase E3C</fullName>
    </alternativeName>
    <alternativeName>
        <fullName evidence="12">RTA-associated ubiquitin ligase</fullName>
    </alternativeName>
</protein>
<evidence type="ECO:0000256" key="14">
    <source>
        <dbReference type="SAM" id="MobiDB-lite"/>
    </source>
</evidence>
<keyword evidence="5" id="KW-0808">Transferase</keyword>
<evidence type="ECO:0000256" key="11">
    <source>
        <dbReference type="ARBA" id="ARBA00077269"/>
    </source>
</evidence>
<evidence type="ECO:0000256" key="8">
    <source>
        <dbReference type="ARBA" id="ARBA00061050"/>
    </source>
</evidence>
<dbReference type="GO" id="GO:0061630">
    <property type="term" value="F:ubiquitin protein ligase activity"/>
    <property type="evidence" value="ECO:0007669"/>
    <property type="project" value="UniProtKB-EC"/>
</dbReference>
<reference evidence="16" key="1">
    <citation type="submission" date="2021-04" db="EMBL/GenBank/DDBJ databases">
        <authorList>
            <person name="Chebbi M.A.C M."/>
        </authorList>
    </citation>
    <scope>NUCLEOTIDE SEQUENCE</scope>
</reference>
<dbReference type="FunFam" id="3.30.2160.10:FF:000002">
    <property type="entry name" value="Putative Ubiquitin-protein ligase E3C"/>
    <property type="match status" value="1"/>
</dbReference>
<evidence type="ECO:0000256" key="5">
    <source>
        <dbReference type="ARBA" id="ARBA00022679"/>
    </source>
</evidence>
<feature type="region of interest" description="Disordered" evidence="14">
    <location>
        <begin position="1"/>
        <end position="22"/>
    </location>
</feature>
<comment type="pathway">
    <text evidence="2">Protein modification; protein ubiquitination.</text>
</comment>
<dbReference type="Gene3D" id="3.30.2410.10">
    <property type="entry name" value="Hect, E3 ligase catalytic domain"/>
    <property type="match status" value="1"/>
</dbReference>
<dbReference type="GO" id="GO:0000209">
    <property type="term" value="P:protein polyubiquitination"/>
    <property type="evidence" value="ECO:0007669"/>
    <property type="project" value="InterPro"/>
</dbReference>
<evidence type="ECO:0000256" key="1">
    <source>
        <dbReference type="ARBA" id="ARBA00000885"/>
    </source>
</evidence>
<dbReference type="GO" id="GO:0009966">
    <property type="term" value="P:regulation of signal transduction"/>
    <property type="evidence" value="ECO:0007669"/>
    <property type="project" value="UniProtKB-ARBA"/>
</dbReference>
<evidence type="ECO:0000259" key="15">
    <source>
        <dbReference type="PROSITE" id="PS50237"/>
    </source>
</evidence>
<name>A0A8J2MRY2_COTCN</name>
<dbReference type="InterPro" id="IPR044611">
    <property type="entry name" value="E3A/B/C-like"/>
</dbReference>
<feature type="compositionally biased region" description="Basic and acidic residues" evidence="14">
    <location>
        <begin position="1"/>
        <end position="10"/>
    </location>
</feature>
<dbReference type="Proteomes" id="UP000786811">
    <property type="component" value="Unassembled WGS sequence"/>
</dbReference>
<keyword evidence="16" id="KW-0436">Ligase</keyword>
<dbReference type="Pfam" id="PF00632">
    <property type="entry name" value="HECT"/>
    <property type="match status" value="1"/>
</dbReference>
<organism evidence="16 17">
    <name type="scientific">Cotesia congregata</name>
    <name type="common">Parasitoid wasp</name>
    <name type="synonym">Apanteles congregatus</name>
    <dbReference type="NCBI Taxonomy" id="51543"/>
    <lineage>
        <taxon>Eukaryota</taxon>
        <taxon>Metazoa</taxon>
        <taxon>Ecdysozoa</taxon>
        <taxon>Arthropoda</taxon>
        <taxon>Hexapoda</taxon>
        <taxon>Insecta</taxon>
        <taxon>Pterygota</taxon>
        <taxon>Neoptera</taxon>
        <taxon>Endopterygota</taxon>
        <taxon>Hymenoptera</taxon>
        <taxon>Apocrita</taxon>
        <taxon>Ichneumonoidea</taxon>
        <taxon>Braconidae</taxon>
        <taxon>Microgastrinae</taxon>
        <taxon>Cotesia</taxon>
    </lineage>
</organism>
<dbReference type="EMBL" id="CAJNRD030001121">
    <property type="protein sequence ID" value="CAG5097665.1"/>
    <property type="molecule type" value="Genomic_DNA"/>
</dbReference>
<keyword evidence="6 13" id="KW-0833">Ubl conjugation pathway</keyword>